<evidence type="ECO:0000256" key="2">
    <source>
        <dbReference type="ARBA" id="ARBA00000419"/>
    </source>
</evidence>
<dbReference type="AlphaFoldDB" id="A0AAV4C9W8"/>
<evidence type="ECO:0000256" key="3">
    <source>
        <dbReference type="ARBA" id="ARBA00004071"/>
    </source>
</evidence>
<accession>A0AAV4C9W8</accession>
<dbReference type="Gene3D" id="3.20.20.80">
    <property type="entry name" value="Glycosidases"/>
    <property type="match status" value="1"/>
</dbReference>
<evidence type="ECO:0000256" key="9">
    <source>
        <dbReference type="ARBA" id="ARBA00023180"/>
    </source>
</evidence>
<keyword evidence="16" id="KW-1185">Reference proteome</keyword>
<feature type="transmembrane region" description="Helical" evidence="12">
    <location>
        <begin position="12"/>
        <end position="32"/>
    </location>
</feature>
<evidence type="ECO:0000313" key="15">
    <source>
        <dbReference type="EMBL" id="GFO28490.1"/>
    </source>
</evidence>
<protein>
    <recommendedName>
        <fullName evidence="6">alpha-L-fucosidase</fullName>
        <ecNumber evidence="6">3.2.1.51</ecNumber>
    </recommendedName>
</protein>
<dbReference type="InterPro" id="IPR031919">
    <property type="entry name" value="Fucosidase_C"/>
</dbReference>
<keyword evidence="7" id="KW-0732">Signal</keyword>
<feature type="domain" description="Alpha-L-fucosidase C-terminal" evidence="14">
    <location>
        <begin position="376"/>
        <end position="463"/>
    </location>
</feature>
<keyword evidence="12" id="KW-1133">Transmembrane helix</keyword>
<dbReference type="Gene3D" id="2.60.40.1180">
    <property type="entry name" value="Golgi alpha-mannosidase II"/>
    <property type="match status" value="1"/>
</dbReference>
<dbReference type="Proteomes" id="UP000735302">
    <property type="component" value="Unassembled WGS sequence"/>
</dbReference>
<dbReference type="InterPro" id="IPR017853">
    <property type="entry name" value="GH"/>
</dbReference>
<evidence type="ECO:0000256" key="6">
    <source>
        <dbReference type="ARBA" id="ARBA00012662"/>
    </source>
</evidence>
<keyword evidence="12" id="KW-0812">Transmembrane</keyword>
<evidence type="ECO:0000256" key="10">
    <source>
        <dbReference type="ARBA" id="ARBA00023295"/>
    </source>
</evidence>
<name>A0AAV4C9W8_9GAST</name>
<dbReference type="EMBL" id="BLXT01006043">
    <property type="protein sequence ID" value="GFO28490.1"/>
    <property type="molecule type" value="Genomic_DNA"/>
</dbReference>
<keyword evidence="12" id="KW-0472">Membrane</keyword>
<dbReference type="Pfam" id="PF01120">
    <property type="entry name" value="Alpha_L_fucos"/>
    <property type="match status" value="1"/>
</dbReference>
<dbReference type="PRINTS" id="PR00741">
    <property type="entry name" value="GLHYDRLASE29"/>
</dbReference>
<dbReference type="PANTHER" id="PTHR10030">
    <property type="entry name" value="ALPHA-L-FUCOSIDASE"/>
    <property type="match status" value="1"/>
</dbReference>
<evidence type="ECO:0000256" key="11">
    <source>
        <dbReference type="PIRNR" id="PIRNR001092"/>
    </source>
</evidence>
<evidence type="ECO:0000256" key="8">
    <source>
        <dbReference type="ARBA" id="ARBA00022801"/>
    </source>
</evidence>
<dbReference type="InterPro" id="IPR016286">
    <property type="entry name" value="FUC_metazoa-typ"/>
</dbReference>
<organism evidence="15 16">
    <name type="scientific">Plakobranchus ocellatus</name>
    <dbReference type="NCBI Taxonomy" id="259542"/>
    <lineage>
        <taxon>Eukaryota</taxon>
        <taxon>Metazoa</taxon>
        <taxon>Spiralia</taxon>
        <taxon>Lophotrochozoa</taxon>
        <taxon>Mollusca</taxon>
        <taxon>Gastropoda</taxon>
        <taxon>Heterobranchia</taxon>
        <taxon>Euthyneura</taxon>
        <taxon>Panpulmonata</taxon>
        <taxon>Sacoglossa</taxon>
        <taxon>Placobranchoidea</taxon>
        <taxon>Plakobranchidae</taxon>
        <taxon>Plakobranchus</taxon>
    </lineage>
</organism>
<dbReference type="GO" id="GO:0016139">
    <property type="term" value="P:glycoside catabolic process"/>
    <property type="evidence" value="ECO:0007669"/>
    <property type="project" value="TreeGrafter"/>
</dbReference>
<comment type="catalytic activity">
    <reaction evidence="1">
        <text>a neolactoside IV(2)-alpha-Fuc-nLc4Cer(d18:1(4E)) + H2O = a neolactoside nLc4Cer(d18:1(4E)) + L-fucose</text>
        <dbReference type="Rhea" id="RHEA:48224"/>
        <dbReference type="ChEBI" id="CHEBI:2181"/>
        <dbReference type="ChEBI" id="CHEBI:15377"/>
        <dbReference type="ChEBI" id="CHEBI:17006"/>
        <dbReference type="ChEBI" id="CHEBI:28691"/>
    </reaction>
    <physiologicalReaction direction="left-to-right" evidence="1">
        <dbReference type="Rhea" id="RHEA:48225"/>
    </physiologicalReaction>
</comment>
<comment type="catalytic activity">
    <reaction evidence="2">
        <text>a neolactoside IV(2)-alpha-Fuc-nLc4Cer(d18:0) + H2O = a neolactoside nLc4Cer(d18:0) + L-fucose</text>
        <dbReference type="Rhea" id="RHEA:49308"/>
        <dbReference type="ChEBI" id="CHEBI:2181"/>
        <dbReference type="ChEBI" id="CHEBI:15377"/>
        <dbReference type="ChEBI" id="CHEBI:91119"/>
        <dbReference type="ChEBI" id="CHEBI:91121"/>
    </reaction>
    <physiologicalReaction direction="left-to-right" evidence="2">
        <dbReference type="Rhea" id="RHEA:49309"/>
    </physiologicalReaction>
</comment>
<dbReference type="PANTHER" id="PTHR10030:SF37">
    <property type="entry name" value="ALPHA-L-FUCOSIDASE-RELATED"/>
    <property type="match status" value="1"/>
</dbReference>
<keyword evidence="8 11" id="KW-0378">Hydrolase</keyword>
<sequence>MAAKSPFLLPSIGAYLISSLFLLTFLCGAVKYEPNWNSIDSRPLPAWYDESKIGIFVHWGVFSVPSFSSEWFWYHWKGPQPFSSVVNFMKNNYRPDFTYADFAKDFTVQEGIFDPNHWADIFHASGAKYIVQVTKHHEGFTSWPSNHSFNWNSMDVGPKRDLVGEVAKAVRKYPDLKYGIYHSLFEWFNPIYLQDAQNNFKTQNFVFGKTLPELYELVNTYKPEVVWSDGCNGPDEYWNSTYFLAWLYNDSPVKSTVVTNDRWGRSALCHHGGFLTCHDHYNPGTLQKRKFENAMKLDYKSWGFRRDTTLGEVITIEKLLQNIAQTISCNGNILINVGPTKDGAIAPIYEERLRQMGSWLKVNGEAVYKSRPWTYQNDTVTPNIWYTQRKDLKAVYAFLFEWPDNGFLTMAAPAPTAQTKVTLLGYPQPFTYQSPKHQGMVVKIPVIPYNKMPCKWMWVLKLTALAN</sequence>
<dbReference type="SUPFAM" id="SSF51445">
    <property type="entry name" value="(Trans)glycosidases"/>
    <property type="match status" value="1"/>
</dbReference>
<dbReference type="FunFam" id="3.20.20.80:FF:000027">
    <property type="entry name" value="Alpha-L-fucosidase"/>
    <property type="match status" value="1"/>
</dbReference>
<comment type="subunit">
    <text evidence="5">Homotetramer.</text>
</comment>
<dbReference type="InterPro" id="IPR000933">
    <property type="entry name" value="Glyco_hydro_29"/>
</dbReference>
<evidence type="ECO:0000259" key="13">
    <source>
        <dbReference type="Pfam" id="PF01120"/>
    </source>
</evidence>
<keyword evidence="10 11" id="KW-0326">Glycosidase</keyword>
<comment type="function">
    <text evidence="3">Alpha-L-fucosidase is responsible for hydrolyzing the alpha-1,6-linked fucose joined to the reducing-end N-acetylglucosamine of the carbohydrate moieties of glycoproteins.</text>
</comment>
<dbReference type="SMART" id="SM00812">
    <property type="entry name" value="Alpha_L_fucos"/>
    <property type="match status" value="1"/>
</dbReference>
<proteinExistence type="inferred from homology"/>
<evidence type="ECO:0000313" key="16">
    <source>
        <dbReference type="Proteomes" id="UP000735302"/>
    </source>
</evidence>
<dbReference type="InterPro" id="IPR057739">
    <property type="entry name" value="Glyco_hydro_29_N"/>
</dbReference>
<gene>
    <name evidence="15" type="ORF">PoB_005499500</name>
</gene>
<comment type="similarity">
    <text evidence="4 11">Belongs to the glycosyl hydrolase 29 family.</text>
</comment>
<comment type="caution">
    <text evidence="15">The sequence shown here is derived from an EMBL/GenBank/DDBJ whole genome shotgun (WGS) entry which is preliminary data.</text>
</comment>
<dbReference type="GO" id="GO:0004560">
    <property type="term" value="F:alpha-L-fucosidase activity"/>
    <property type="evidence" value="ECO:0007669"/>
    <property type="project" value="UniProtKB-EC"/>
</dbReference>
<dbReference type="EC" id="3.2.1.51" evidence="6"/>
<evidence type="ECO:0000256" key="1">
    <source>
        <dbReference type="ARBA" id="ARBA00000321"/>
    </source>
</evidence>
<feature type="domain" description="Glycoside hydrolase family 29 N-terminal" evidence="13">
    <location>
        <begin position="31"/>
        <end position="365"/>
    </location>
</feature>
<evidence type="ECO:0000259" key="14">
    <source>
        <dbReference type="Pfam" id="PF16757"/>
    </source>
</evidence>
<evidence type="ECO:0000256" key="5">
    <source>
        <dbReference type="ARBA" id="ARBA00011881"/>
    </source>
</evidence>
<evidence type="ECO:0000256" key="4">
    <source>
        <dbReference type="ARBA" id="ARBA00007951"/>
    </source>
</evidence>
<dbReference type="PIRSF" id="PIRSF001092">
    <property type="entry name" value="Alpha-L-fucosidase"/>
    <property type="match status" value="1"/>
</dbReference>
<dbReference type="GO" id="GO:0006004">
    <property type="term" value="P:fucose metabolic process"/>
    <property type="evidence" value="ECO:0007669"/>
    <property type="project" value="InterPro"/>
</dbReference>
<dbReference type="GO" id="GO:0005764">
    <property type="term" value="C:lysosome"/>
    <property type="evidence" value="ECO:0007669"/>
    <property type="project" value="TreeGrafter"/>
</dbReference>
<keyword evidence="9" id="KW-0325">Glycoprotein</keyword>
<evidence type="ECO:0000256" key="7">
    <source>
        <dbReference type="ARBA" id="ARBA00022729"/>
    </source>
</evidence>
<dbReference type="InterPro" id="IPR013780">
    <property type="entry name" value="Glyco_hydro_b"/>
</dbReference>
<dbReference type="FunFam" id="2.60.40.1180:FF:000013">
    <property type="entry name" value="Alpha-L-fucosidase"/>
    <property type="match status" value="1"/>
</dbReference>
<reference evidence="15 16" key="1">
    <citation type="journal article" date="2021" name="Elife">
        <title>Chloroplast acquisition without the gene transfer in kleptoplastic sea slugs, Plakobranchus ocellatus.</title>
        <authorList>
            <person name="Maeda T."/>
            <person name="Takahashi S."/>
            <person name="Yoshida T."/>
            <person name="Shimamura S."/>
            <person name="Takaki Y."/>
            <person name="Nagai Y."/>
            <person name="Toyoda A."/>
            <person name="Suzuki Y."/>
            <person name="Arimoto A."/>
            <person name="Ishii H."/>
            <person name="Satoh N."/>
            <person name="Nishiyama T."/>
            <person name="Hasebe M."/>
            <person name="Maruyama T."/>
            <person name="Minagawa J."/>
            <person name="Obokata J."/>
            <person name="Shigenobu S."/>
        </authorList>
    </citation>
    <scope>NUCLEOTIDE SEQUENCE [LARGE SCALE GENOMIC DNA]</scope>
</reference>
<evidence type="ECO:0000256" key="12">
    <source>
        <dbReference type="SAM" id="Phobius"/>
    </source>
</evidence>
<dbReference type="Pfam" id="PF16757">
    <property type="entry name" value="Fucosidase_C"/>
    <property type="match status" value="1"/>
</dbReference>